<name>A0ABQ5J536_9ASTR</name>
<evidence type="ECO:0000313" key="2">
    <source>
        <dbReference type="Proteomes" id="UP001151760"/>
    </source>
</evidence>
<proteinExistence type="predicted"/>
<dbReference type="EMBL" id="BQNB010021538">
    <property type="protein sequence ID" value="GJU07426.1"/>
    <property type="molecule type" value="Genomic_DNA"/>
</dbReference>
<sequence>MRSITIFKYLRNAKDMVLVYAAKPEIELKVTCYADAGFQTDKDDTKSQSGYVFILNGGAVNWKSDKQSTIAMSSTEAEYIASAEALMEVVWMCKFSNGLGDVMPSNKDP</sequence>
<organism evidence="1 2">
    <name type="scientific">Tanacetum coccineum</name>
    <dbReference type="NCBI Taxonomy" id="301880"/>
    <lineage>
        <taxon>Eukaryota</taxon>
        <taxon>Viridiplantae</taxon>
        <taxon>Streptophyta</taxon>
        <taxon>Embryophyta</taxon>
        <taxon>Tracheophyta</taxon>
        <taxon>Spermatophyta</taxon>
        <taxon>Magnoliopsida</taxon>
        <taxon>eudicotyledons</taxon>
        <taxon>Gunneridae</taxon>
        <taxon>Pentapetalae</taxon>
        <taxon>asterids</taxon>
        <taxon>campanulids</taxon>
        <taxon>Asterales</taxon>
        <taxon>Asteraceae</taxon>
        <taxon>Asteroideae</taxon>
        <taxon>Anthemideae</taxon>
        <taxon>Anthemidinae</taxon>
        <taxon>Tanacetum</taxon>
    </lineage>
</organism>
<comment type="caution">
    <text evidence="1">The sequence shown here is derived from an EMBL/GenBank/DDBJ whole genome shotgun (WGS) entry which is preliminary data.</text>
</comment>
<dbReference type="PANTHER" id="PTHR11439">
    <property type="entry name" value="GAG-POL-RELATED RETROTRANSPOSON"/>
    <property type="match status" value="1"/>
</dbReference>
<reference evidence="1" key="2">
    <citation type="submission" date="2022-01" db="EMBL/GenBank/DDBJ databases">
        <authorList>
            <person name="Yamashiro T."/>
            <person name="Shiraishi A."/>
            <person name="Satake H."/>
            <person name="Nakayama K."/>
        </authorList>
    </citation>
    <scope>NUCLEOTIDE SEQUENCE</scope>
</reference>
<dbReference type="CDD" id="cd09272">
    <property type="entry name" value="RNase_HI_RT_Ty1"/>
    <property type="match status" value="1"/>
</dbReference>
<dbReference type="Proteomes" id="UP001151760">
    <property type="component" value="Unassembled WGS sequence"/>
</dbReference>
<evidence type="ECO:0000313" key="1">
    <source>
        <dbReference type="EMBL" id="GJU07426.1"/>
    </source>
</evidence>
<dbReference type="PANTHER" id="PTHR11439:SF496">
    <property type="entry name" value="RNA-DIRECTED DNA POLYMERASE"/>
    <property type="match status" value="1"/>
</dbReference>
<gene>
    <name evidence="1" type="ORF">Tco_1123856</name>
</gene>
<keyword evidence="2" id="KW-1185">Reference proteome</keyword>
<reference evidence="1" key="1">
    <citation type="journal article" date="2022" name="Int. J. Mol. Sci.">
        <title>Draft Genome of Tanacetum Coccineum: Genomic Comparison of Closely Related Tanacetum-Family Plants.</title>
        <authorList>
            <person name="Yamashiro T."/>
            <person name="Shiraishi A."/>
            <person name="Nakayama K."/>
            <person name="Satake H."/>
        </authorList>
    </citation>
    <scope>NUCLEOTIDE SEQUENCE</scope>
</reference>
<protein>
    <recommendedName>
        <fullName evidence="3">Retrotransposon protein, putative, Ty1-copia subclass</fullName>
    </recommendedName>
</protein>
<accession>A0ABQ5J536</accession>
<evidence type="ECO:0008006" key="3">
    <source>
        <dbReference type="Google" id="ProtNLM"/>
    </source>
</evidence>